<dbReference type="Gene3D" id="3.20.20.80">
    <property type="entry name" value="Glycosidases"/>
    <property type="match status" value="3"/>
</dbReference>
<dbReference type="InterPro" id="IPR017853">
    <property type="entry name" value="GH"/>
</dbReference>
<dbReference type="SUPFAM" id="SSF51445">
    <property type="entry name" value="(Trans)glycosidases"/>
    <property type="match status" value="1"/>
</dbReference>
<dbReference type="InterPro" id="IPR006047">
    <property type="entry name" value="GH13_cat_dom"/>
</dbReference>
<dbReference type="Pfam" id="PF00128">
    <property type="entry name" value="Alpha-amylase"/>
    <property type="match status" value="1"/>
</dbReference>
<dbReference type="NCBIfam" id="TIGR02401">
    <property type="entry name" value="trehalose_TreY"/>
    <property type="match status" value="1"/>
</dbReference>
<comment type="caution">
    <text evidence="2">The sequence shown here is derived from an EMBL/GenBank/DDBJ whole genome shotgun (WGS) entry which is preliminary data.</text>
</comment>
<gene>
    <name evidence="2" type="primary">treY</name>
    <name evidence="2" type="ORF">HEQ75_14110</name>
</gene>
<sequence length="883" mass="97219">MTAPRATYRLQFHAGFRFADAARLAPYLARLGISHVYASPWLKARPGSTHGYDIVDHAALNPELGTEADFRAMVAAFKAHGLGQILDFVPNHMGVGGADNPWWLDVLEWGEASDFAGWFDIGWQAGRLLVPFLGDQYGAVLEAGQLELRFDAAEGRFAIWAYGTHRLPICPLHYGRVLGEDDPVLERLGDAFAGLPDWRPRIAARARDLQAGLAARVAADAARRAAVDRAVAALNADKTALDALIRDQHWRAAHFRVAADDINYRRFFNINELAGLRMELPELFEHAHRLVFALLADGSLDGLRIDHVDGLLDPKGYLLTLREAAPRPFYLVVEKILARHEALRSDWPVQGTTGYEFANLVMGVLLDPAGEAPLTRLYADFTGERQGFAAIVQDCKRRIMRNEMAGELAMLAREAAHIAQQTPRSADFTRNILSRGLAAIVAGFDVYRSYVDAAGPPAEADRAEIATAVAAARRQEPDLDPSVFDFLHRLLTADLVAQPRSGFARHAVQRLAMKLQQYSGPIMAKGLEDTAFYRYNRLVALNEVGGHPDHFGVSLAEFHAANAARARDWPLAMLTTSTHDTKRGEDMRARLAALATLPAEWAAQVQGWSRLLRATHGAGAPDRNDEYLLYQLMLGAWEGDAAAMLPRLEGTLTKSLREAKRHSNWAAPDAAYEEASLAFLHRALDSRDFLGAFLPFQARIARLGLDTSLVQTALKLTLPGMPDTYQGAELWEFSLVDPDNRRPVDYARREAALADITTAMAQDRGAAIRALREDWRDGRLKLALTTTLLAHRAAQPALYAEGDYTPLAAPERLVAFARARGGQALRVVAARFPGEADWGGTRLDWPDAAWQDLLTGRVLRSRGGLDVAEALRDLPVAVFVRAA</sequence>
<accession>A0ABX1E492</accession>
<feature type="domain" description="Glycosyl hydrolase family 13 catalytic" evidence="1">
    <location>
        <begin position="17"/>
        <end position="473"/>
    </location>
</feature>
<dbReference type="Proteomes" id="UP000787635">
    <property type="component" value="Unassembled WGS sequence"/>
</dbReference>
<evidence type="ECO:0000313" key="3">
    <source>
        <dbReference type="Proteomes" id="UP000787635"/>
    </source>
</evidence>
<dbReference type="PANTHER" id="PTHR10357:SF216">
    <property type="entry name" value="MALTOOLIGOSYL TREHALOSE SYNTHASE-RELATED"/>
    <property type="match status" value="1"/>
</dbReference>
<reference evidence="2 3" key="1">
    <citation type="submission" date="2020-03" db="EMBL/GenBank/DDBJ databases">
        <title>Roseomonas selenitidurans sp. nov. isolated from urban soil.</title>
        <authorList>
            <person name="Liu H."/>
        </authorList>
    </citation>
    <scope>NUCLEOTIDE SEQUENCE [LARGE SCALE GENOMIC DNA]</scope>
    <source>
        <strain evidence="2 3">BU-1</strain>
    </source>
</reference>
<name>A0ABX1E492_9PROT</name>
<evidence type="ECO:0000313" key="2">
    <source>
        <dbReference type="EMBL" id="NKC31996.1"/>
    </source>
</evidence>
<organism evidence="2 3">
    <name type="scientific">Falsiroseomonas selenitidurans</name>
    <dbReference type="NCBI Taxonomy" id="2716335"/>
    <lineage>
        <taxon>Bacteria</taxon>
        <taxon>Pseudomonadati</taxon>
        <taxon>Pseudomonadota</taxon>
        <taxon>Alphaproteobacteria</taxon>
        <taxon>Acetobacterales</taxon>
        <taxon>Roseomonadaceae</taxon>
        <taxon>Falsiroseomonas</taxon>
    </lineage>
</organism>
<dbReference type="InterPro" id="IPR012767">
    <property type="entry name" value="Trehalose_TreY"/>
</dbReference>
<dbReference type="PANTHER" id="PTHR10357">
    <property type="entry name" value="ALPHA-AMYLASE FAMILY MEMBER"/>
    <property type="match status" value="1"/>
</dbReference>
<dbReference type="Gene3D" id="3.30.1590.10">
    <property type="entry name" value="Maltooligosyl trehalose synthase, domain 2"/>
    <property type="match status" value="1"/>
</dbReference>
<dbReference type="EMBL" id="JAAVNE010000021">
    <property type="protein sequence ID" value="NKC31996.1"/>
    <property type="molecule type" value="Genomic_DNA"/>
</dbReference>
<proteinExistence type="predicted"/>
<keyword evidence="3" id="KW-1185">Reference proteome</keyword>
<evidence type="ECO:0000259" key="1">
    <source>
        <dbReference type="SMART" id="SM00642"/>
    </source>
</evidence>
<dbReference type="SMART" id="SM00642">
    <property type="entry name" value="Aamy"/>
    <property type="match status" value="1"/>
</dbReference>
<dbReference type="CDD" id="cd11336">
    <property type="entry name" value="AmyAc_MTSase"/>
    <property type="match status" value="1"/>
</dbReference>
<protein>
    <submittedName>
        <fullName evidence="2">Malto-oligosyltrehalose synthase</fullName>
    </submittedName>
</protein>
<dbReference type="RefSeq" id="WP_168031607.1">
    <property type="nucleotide sequence ID" value="NZ_JAAVNE010000021.1"/>
</dbReference>